<evidence type="ECO:0000313" key="3">
    <source>
        <dbReference type="EMBL" id="RDX82957.1"/>
    </source>
</evidence>
<evidence type="ECO:0000256" key="1">
    <source>
        <dbReference type="SAM" id="MobiDB-lite"/>
    </source>
</evidence>
<feature type="domain" description="DUF7745" evidence="2">
    <location>
        <begin position="41"/>
        <end position="102"/>
    </location>
</feature>
<dbReference type="Pfam" id="PF24924">
    <property type="entry name" value="DUF7745"/>
    <property type="match status" value="1"/>
</dbReference>
<protein>
    <recommendedName>
        <fullName evidence="2">DUF7745 domain-containing protein</fullName>
    </recommendedName>
</protein>
<organism evidence="3 4">
    <name type="scientific">Mucuna pruriens</name>
    <name type="common">Velvet bean</name>
    <name type="synonym">Dolichos pruriens</name>
    <dbReference type="NCBI Taxonomy" id="157652"/>
    <lineage>
        <taxon>Eukaryota</taxon>
        <taxon>Viridiplantae</taxon>
        <taxon>Streptophyta</taxon>
        <taxon>Embryophyta</taxon>
        <taxon>Tracheophyta</taxon>
        <taxon>Spermatophyta</taxon>
        <taxon>Magnoliopsida</taxon>
        <taxon>eudicotyledons</taxon>
        <taxon>Gunneridae</taxon>
        <taxon>Pentapetalae</taxon>
        <taxon>rosids</taxon>
        <taxon>fabids</taxon>
        <taxon>Fabales</taxon>
        <taxon>Fabaceae</taxon>
        <taxon>Papilionoideae</taxon>
        <taxon>50 kb inversion clade</taxon>
        <taxon>NPAAA clade</taxon>
        <taxon>indigoferoid/millettioid clade</taxon>
        <taxon>Phaseoleae</taxon>
        <taxon>Mucuna</taxon>
    </lineage>
</organism>
<keyword evidence="4" id="KW-1185">Reference proteome</keyword>
<evidence type="ECO:0000259" key="2">
    <source>
        <dbReference type="Pfam" id="PF24924"/>
    </source>
</evidence>
<reference evidence="3" key="1">
    <citation type="submission" date="2018-05" db="EMBL/GenBank/DDBJ databases">
        <title>Draft genome of Mucuna pruriens seed.</title>
        <authorList>
            <person name="Nnadi N.E."/>
            <person name="Vos R."/>
            <person name="Hasami M.H."/>
            <person name="Devisetty U.K."/>
            <person name="Aguiy J.C."/>
        </authorList>
    </citation>
    <scope>NUCLEOTIDE SEQUENCE [LARGE SCALE GENOMIC DNA]</scope>
    <source>
        <strain evidence="3">JCA_2017</strain>
    </source>
</reference>
<gene>
    <name evidence="3" type="ORF">CR513_36202</name>
</gene>
<proteinExistence type="predicted"/>
<sequence length="109" mass="12574">MAKLLRISKAKEWPRRHPEGQPRGQTRPTPARGRFASLHGHYVDLAAIDTFLTEKDRGENLVIAILANTYYSLNYFYERNGKGLRCCTSLLYLWLMPTFSTTKEEQLSP</sequence>
<dbReference type="Proteomes" id="UP000257109">
    <property type="component" value="Unassembled WGS sequence"/>
</dbReference>
<dbReference type="InterPro" id="IPR056647">
    <property type="entry name" value="DUF7745"/>
</dbReference>
<dbReference type="EMBL" id="QJKJ01007504">
    <property type="protein sequence ID" value="RDX82957.1"/>
    <property type="molecule type" value="Genomic_DNA"/>
</dbReference>
<feature type="non-terminal residue" evidence="3">
    <location>
        <position position="1"/>
    </location>
</feature>
<comment type="caution">
    <text evidence="3">The sequence shown here is derived from an EMBL/GenBank/DDBJ whole genome shotgun (WGS) entry which is preliminary data.</text>
</comment>
<feature type="compositionally biased region" description="Basic and acidic residues" evidence="1">
    <location>
        <begin position="9"/>
        <end position="20"/>
    </location>
</feature>
<accession>A0A371FX97</accession>
<evidence type="ECO:0000313" key="4">
    <source>
        <dbReference type="Proteomes" id="UP000257109"/>
    </source>
</evidence>
<feature type="region of interest" description="Disordered" evidence="1">
    <location>
        <begin position="1"/>
        <end position="31"/>
    </location>
</feature>
<dbReference type="AlphaFoldDB" id="A0A371FX97"/>
<name>A0A371FX97_MUCPR</name>